<dbReference type="GO" id="GO:0016787">
    <property type="term" value="F:hydrolase activity"/>
    <property type="evidence" value="ECO:0007669"/>
    <property type="project" value="UniProtKB-KW"/>
</dbReference>
<keyword evidence="12" id="KW-1185">Reference proteome</keyword>
<dbReference type="Gene3D" id="3.60.10.10">
    <property type="entry name" value="Endonuclease/exonuclease/phosphatase"/>
    <property type="match status" value="1"/>
</dbReference>
<evidence type="ECO:0000256" key="8">
    <source>
        <dbReference type="ARBA" id="ARBA00023204"/>
    </source>
</evidence>
<keyword evidence="11" id="KW-0255">Endonuclease</keyword>
<dbReference type="Pfam" id="PF03372">
    <property type="entry name" value="Exo_endo_phos"/>
    <property type="match status" value="1"/>
</dbReference>
<evidence type="ECO:0000256" key="9">
    <source>
        <dbReference type="SAM" id="MobiDB-lite"/>
    </source>
</evidence>
<keyword evidence="8" id="KW-0234">DNA repair</keyword>
<dbReference type="PANTHER" id="PTHR15822:SF4">
    <property type="entry name" value="TYROSYL-DNA PHOSPHODIESTERASE 2"/>
    <property type="match status" value="1"/>
</dbReference>
<evidence type="ECO:0000256" key="2">
    <source>
        <dbReference type="ARBA" id="ARBA00001946"/>
    </source>
</evidence>
<evidence type="ECO:0000256" key="1">
    <source>
        <dbReference type="ARBA" id="ARBA00001936"/>
    </source>
</evidence>
<comment type="cofactor">
    <cofactor evidence="1">
        <name>Mn(2+)</name>
        <dbReference type="ChEBI" id="CHEBI:29035"/>
    </cofactor>
</comment>
<dbReference type="EMBL" id="JAGGMR010000001">
    <property type="protein sequence ID" value="MBP2190812.1"/>
    <property type="molecule type" value="Genomic_DNA"/>
</dbReference>
<feature type="domain" description="Endonuclease/exonuclease/phosphatase" evidence="10">
    <location>
        <begin position="15"/>
        <end position="271"/>
    </location>
</feature>
<dbReference type="InterPro" id="IPR005135">
    <property type="entry name" value="Endo/exonuclease/phosphatase"/>
</dbReference>
<accession>A0ABS4QGJ8</accession>
<feature type="compositionally biased region" description="Polar residues" evidence="9">
    <location>
        <begin position="293"/>
        <end position="303"/>
    </location>
</feature>
<proteinExistence type="predicted"/>
<dbReference type="RefSeq" id="WP_209891485.1">
    <property type="nucleotide sequence ID" value="NZ_JAGGMR010000001.1"/>
</dbReference>
<evidence type="ECO:0000256" key="7">
    <source>
        <dbReference type="ARBA" id="ARBA00022842"/>
    </source>
</evidence>
<keyword evidence="5" id="KW-0227">DNA damage</keyword>
<evidence type="ECO:0000256" key="3">
    <source>
        <dbReference type="ARBA" id="ARBA00022722"/>
    </source>
</evidence>
<evidence type="ECO:0000256" key="5">
    <source>
        <dbReference type="ARBA" id="ARBA00022763"/>
    </source>
</evidence>
<evidence type="ECO:0000256" key="4">
    <source>
        <dbReference type="ARBA" id="ARBA00022723"/>
    </source>
</evidence>
<dbReference type="InterPro" id="IPR051547">
    <property type="entry name" value="TDP2-like"/>
</dbReference>
<dbReference type="SUPFAM" id="SSF56219">
    <property type="entry name" value="DNase I-like"/>
    <property type="match status" value="1"/>
</dbReference>
<comment type="caution">
    <text evidence="11">The sequence shown here is derived from an EMBL/GenBank/DDBJ whole genome shotgun (WGS) entry which is preliminary data.</text>
</comment>
<keyword evidence="3" id="KW-0540">Nuclease</keyword>
<dbReference type="InterPro" id="IPR036691">
    <property type="entry name" value="Endo/exonu/phosph_ase_sf"/>
</dbReference>
<organism evidence="11 12">
    <name type="scientific">Nocardia goodfellowii</name>
    <dbReference type="NCBI Taxonomy" id="882446"/>
    <lineage>
        <taxon>Bacteria</taxon>
        <taxon>Bacillati</taxon>
        <taxon>Actinomycetota</taxon>
        <taxon>Actinomycetes</taxon>
        <taxon>Mycobacteriales</taxon>
        <taxon>Nocardiaceae</taxon>
        <taxon>Nocardia</taxon>
    </lineage>
</organism>
<protein>
    <submittedName>
        <fullName evidence="11">Endonuclease/exonuclease/phosphatase family metal-dependent hydrolase</fullName>
    </submittedName>
</protein>
<keyword evidence="6 11" id="KW-0378">Hydrolase</keyword>
<dbReference type="Proteomes" id="UP001519325">
    <property type="component" value="Unassembled WGS sequence"/>
</dbReference>
<feature type="region of interest" description="Disordered" evidence="9">
    <location>
        <begin position="282"/>
        <end position="303"/>
    </location>
</feature>
<name>A0ABS4QGJ8_9NOCA</name>
<dbReference type="GO" id="GO:0004519">
    <property type="term" value="F:endonuclease activity"/>
    <property type="evidence" value="ECO:0007669"/>
    <property type="project" value="UniProtKB-KW"/>
</dbReference>
<evidence type="ECO:0000259" key="10">
    <source>
        <dbReference type="Pfam" id="PF03372"/>
    </source>
</evidence>
<sequence>MESNQSEQPMRLRIVTINVQNNEGDPRRLGLLNRELRRLAPDLVALQEVIDDEHLSALLDGTGLHGTHQSGAMAYTPPFVERYGGNAVATRWPHHVVEVLDLRLAGAGDVPWCSMAVKVPLPGEGEVLFISATAAWRLDAEAVREQQALALTDLDARHRTGLPTIIAGDFNASPDAASIRYLTGRQSLSGRSAHYHDAWEVAGNGPGHTWSADNANAAALLDQIVRQPGHRRRLDYVFTGSWHAHPQGRCEIRAAHLAFDQPTDGVWPSDHYGVVVDVEISGGVGDGRGGQPTRESLSGLVTE</sequence>
<keyword evidence="7" id="KW-0460">Magnesium</keyword>
<keyword evidence="4" id="KW-0479">Metal-binding</keyword>
<evidence type="ECO:0000313" key="12">
    <source>
        <dbReference type="Proteomes" id="UP001519325"/>
    </source>
</evidence>
<comment type="cofactor">
    <cofactor evidence="2">
        <name>Mg(2+)</name>
        <dbReference type="ChEBI" id="CHEBI:18420"/>
    </cofactor>
</comment>
<dbReference type="PANTHER" id="PTHR15822">
    <property type="entry name" value="TRAF AND TNF RECEPTOR-ASSOCIATED PROTEIN"/>
    <property type="match status" value="1"/>
</dbReference>
<gene>
    <name evidence="11" type="ORF">BJ987_003713</name>
</gene>
<reference evidence="11 12" key="1">
    <citation type="submission" date="2021-03" db="EMBL/GenBank/DDBJ databases">
        <title>Sequencing the genomes of 1000 actinobacteria strains.</title>
        <authorList>
            <person name="Klenk H.-P."/>
        </authorList>
    </citation>
    <scope>NUCLEOTIDE SEQUENCE [LARGE SCALE GENOMIC DNA]</scope>
    <source>
        <strain evidence="11 12">DSM 45516</strain>
    </source>
</reference>
<evidence type="ECO:0000256" key="6">
    <source>
        <dbReference type="ARBA" id="ARBA00022801"/>
    </source>
</evidence>
<evidence type="ECO:0000313" key="11">
    <source>
        <dbReference type="EMBL" id="MBP2190812.1"/>
    </source>
</evidence>